<dbReference type="InterPro" id="IPR036277">
    <property type="entry name" value="SMC_hinge_sf"/>
</dbReference>
<dbReference type="SUPFAM" id="SSF52540">
    <property type="entry name" value="P-loop containing nucleoside triphosphate hydrolases"/>
    <property type="match status" value="2"/>
</dbReference>
<keyword evidence="6" id="KW-0539">Nucleus</keyword>
<feature type="coiled-coil region" evidence="7">
    <location>
        <begin position="916"/>
        <end position="992"/>
    </location>
</feature>
<dbReference type="GO" id="GO:0005524">
    <property type="term" value="F:ATP binding"/>
    <property type="evidence" value="ECO:0007669"/>
    <property type="project" value="UniProtKB-KW"/>
</dbReference>
<name>A0A1W0WV67_HYPEX</name>
<dbReference type="Proteomes" id="UP000192578">
    <property type="component" value="Unassembled WGS sequence"/>
</dbReference>
<dbReference type="GO" id="GO:0000796">
    <property type="term" value="C:condensin complex"/>
    <property type="evidence" value="ECO:0007669"/>
    <property type="project" value="TreeGrafter"/>
</dbReference>
<feature type="region of interest" description="Disordered" evidence="8">
    <location>
        <begin position="1"/>
        <end position="86"/>
    </location>
</feature>
<protein>
    <submittedName>
        <fullName evidence="10">Structural maintenance of chromosomes protein 4</fullName>
    </submittedName>
</protein>
<accession>A0A1W0WV67</accession>
<dbReference type="Pfam" id="PF02463">
    <property type="entry name" value="SMC_N"/>
    <property type="match status" value="2"/>
</dbReference>
<proteinExistence type="inferred from homology"/>
<evidence type="ECO:0000256" key="7">
    <source>
        <dbReference type="SAM" id="Coils"/>
    </source>
</evidence>
<feature type="coiled-coil region" evidence="7">
    <location>
        <begin position="376"/>
        <end position="448"/>
    </location>
</feature>
<comment type="subcellular location">
    <subcellularLocation>
        <location evidence="1">Nucleus</location>
    </subcellularLocation>
</comment>
<feature type="domain" description="SMC hinge" evidence="9">
    <location>
        <begin position="1033"/>
        <end position="1156"/>
    </location>
</feature>
<dbReference type="Gene3D" id="1.10.287.1490">
    <property type="match status" value="1"/>
</dbReference>
<evidence type="ECO:0000256" key="2">
    <source>
        <dbReference type="ARBA" id="ARBA00006005"/>
    </source>
</evidence>
<dbReference type="Gene3D" id="1.20.1060.20">
    <property type="match status" value="1"/>
</dbReference>
<evidence type="ECO:0000313" key="11">
    <source>
        <dbReference type="Proteomes" id="UP000192578"/>
    </source>
</evidence>
<feature type="coiled-coil region" evidence="7">
    <location>
        <begin position="1225"/>
        <end position="1252"/>
    </location>
</feature>
<comment type="caution">
    <text evidence="10">The sequence shown here is derived from an EMBL/GenBank/DDBJ whole genome shotgun (WGS) entry which is preliminary data.</text>
</comment>
<dbReference type="InterPro" id="IPR003395">
    <property type="entry name" value="RecF/RecN/SMC_N"/>
</dbReference>
<sequence>MAFSEDEQDDVEMANNDAGSVIPARQDDATGEEEVDVPNENPSTAAPKLPDLISDDEAPGSPEIAPPNLNQSGISAHSGEPGEEENLLGELDQEEDASAAAVPSDIDFGIELPQFRPHKEIDPAGRNVRLCIKAIETYNFKSYYGRKILGPFDQKFTAIIGPNGCGKSNTIDALLFVFGFRSSKLRAHKLPELIHNSDGRKDCSSAKVTVHFAVMRTEAEQNEQVEAFSIGRSISKSNKSDYFLNGARATQHDVTTKLREHDVDLDHNRFLILQGEVEQISLMKPTAKNEHEEGMLQYLEDIIGTHRYKKPIEEFEQLSGELQNELEVSDAQHHRLRKDLKDMHPRKCAAERYLEREGECARLEHTFLQYRLHKAKQSLKASMMKEQDLKQKLKDTEAEMARLRAQEAASKDGQSGYAKEMKQLKKRADDAAAEVAELEKQKAGVVADLKSRSSAQLESVRHLGTLRRAGGGGEPPWRAGQEEDASAAAVPSDIDFGIELPQFRPHKEIDPAGRNVRLCIKAIETYNFKSYYGRKILGPFDQKFTAIIGPNGCGKSNTIDALLFVFGFRSSKLRAHKLPELIHNSDGRKDCSSAKNEQVEAFSIGRSISKSNKSDYFLNGARATQHDVTTKLREHDVDLDHNRFLILQGEVEQISLMKPTAKNEHEEGMLQYLEDIIGTHRYKKPIEEFEQLFGGAPERTGSVGRPHHRLRKDLKDMHPRKCAAERYLEREGECARLEHTFLQYRLHKAKQSLKASMMKEQDLKQKLKDTEAEMARLRAQEAASKDGQSGYAKEMKQLKKRADDAAAEVAELEKQKAGVVADLKRTVVKRVENEIKKTRDAAAALEEKRIADANRAEAIEESIPEYEKKVNEWAAVFTVAQNEVANSTKEFQVKKKKLETEKAGVVKDQTKARQQLNCKQLELESVRSDATKAEKEVEKLRQSLVNAEAQNQQLQGQQAVDTTRRQEVTTEIAALNRRISDLTNRKATLETQIRPKKERLNALNLERTQESRSTTRSEVIKELLRCKANGSIPGIIGRLGDLGAIDKTYEIAVSAAGGGNLDMLVVDTVQTSKLCLEHARRYGRGAVRMYVVEKIRQTDAVRRGMDARGAFPEREGLPRLFDLVRMEDPENVRPVFYYALRDALVTDNRDQGIRTGKRTKTVTLTGEIYDPNTMTGGQGHIEIRMGSQVLARSSGNAAANQAQATALEGEIATIDAEWQAVSGDLQDSNQQLAVLKRELEALTGRMAATAKNLEYVTKMVTNLPADLAEAETRLAQRQQASAEEVRLTRDVDRLRRELEKITAQVDGLTSDLAEVDRGIWGVRAEKVRDSEIKLKKWQDKLDAIRKELGQLTGALTGGENVLKTNEATIKKKEDQIAVDQAKIADLLKRQDILSTEWDQAVGNVTKANKDIKKKEESFSDLHDALAKIELQMEIQETKINDIKAAITAVAEDTLRFDQTIKSLEPRPDLIKAQAAGRPFAKHVDFVDLDVAAVAQLDVETMKKEIGAHKLWLEKTKVNLGVLEEYTAARKKYDDHRPSYLALKAKFSRANAIQKELTEMRTREFLASFEVIQAKLKKTYNYLTHGGDADLMPVNNTNIFGDGIEFGVRPPNKSWKMISNLSGGEKTLSSLSLIFALHHYKPTPFYIMDEIDAALDYRNVTIVGKYVKDRALDAQFIIISLRPNMYQQACRHIGIFKVNNVTQVGLLASDAYKGWQEGALAAKPTHHAKSNKSTTGSEKDDQLKAFRLKFLASISSDLTAAGRRN</sequence>
<evidence type="ECO:0000256" key="6">
    <source>
        <dbReference type="ARBA" id="ARBA00023242"/>
    </source>
</evidence>
<dbReference type="Gene3D" id="3.40.50.300">
    <property type="entry name" value="P-loop containing nucleotide triphosphate hydrolases"/>
    <property type="match status" value="3"/>
</dbReference>
<keyword evidence="4" id="KW-0067">ATP-binding</keyword>
<evidence type="ECO:0000256" key="1">
    <source>
        <dbReference type="ARBA" id="ARBA00004123"/>
    </source>
</evidence>
<dbReference type="PANTHER" id="PTHR18937:SF172">
    <property type="entry name" value="STRUCTURAL MAINTENANCE OF CHROMOSOMES PROTEIN"/>
    <property type="match status" value="1"/>
</dbReference>
<evidence type="ECO:0000259" key="9">
    <source>
        <dbReference type="SMART" id="SM00968"/>
    </source>
</evidence>
<dbReference type="SUPFAM" id="SSF75553">
    <property type="entry name" value="Smc hinge domain"/>
    <property type="match status" value="1"/>
</dbReference>
<dbReference type="GO" id="GO:0007076">
    <property type="term" value="P:mitotic chromosome condensation"/>
    <property type="evidence" value="ECO:0007669"/>
    <property type="project" value="TreeGrafter"/>
</dbReference>
<dbReference type="PANTHER" id="PTHR18937">
    <property type="entry name" value="STRUCTURAL MAINTENANCE OF CHROMOSOMES SMC FAMILY MEMBER"/>
    <property type="match status" value="1"/>
</dbReference>
<dbReference type="EMBL" id="MTYJ01000043">
    <property type="protein sequence ID" value="OQV19092.1"/>
    <property type="molecule type" value="Genomic_DNA"/>
</dbReference>
<feature type="compositionally biased region" description="Acidic residues" evidence="8">
    <location>
        <begin position="1"/>
        <end position="12"/>
    </location>
</feature>
<dbReference type="Gene3D" id="3.30.70.1620">
    <property type="match status" value="1"/>
</dbReference>
<dbReference type="OrthoDB" id="5575062at2759"/>
<keyword evidence="3" id="KW-0547">Nucleotide-binding</keyword>
<organism evidence="10 11">
    <name type="scientific">Hypsibius exemplaris</name>
    <name type="common">Freshwater tardigrade</name>
    <dbReference type="NCBI Taxonomy" id="2072580"/>
    <lineage>
        <taxon>Eukaryota</taxon>
        <taxon>Metazoa</taxon>
        <taxon>Ecdysozoa</taxon>
        <taxon>Tardigrada</taxon>
        <taxon>Eutardigrada</taxon>
        <taxon>Parachela</taxon>
        <taxon>Hypsibioidea</taxon>
        <taxon>Hypsibiidae</taxon>
        <taxon>Hypsibius</taxon>
    </lineage>
</organism>
<comment type="similarity">
    <text evidence="2">Belongs to the SMC family. SMC4 subfamily.</text>
</comment>
<dbReference type="InterPro" id="IPR010935">
    <property type="entry name" value="SMC_hinge"/>
</dbReference>
<evidence type="ECO:0000256" key="4">
    <source>
        <dbReference type="ARBA" id="ARBA00022840"/>
    </source>
</evidence>
<feature type="coiled-coil region" evidence="7">
    <location>
        <begin position="1277"/>
        <end position="1389"/>
    </location>
</feature>
<evidence type="ECO:0000256" key="8">
    <source>
        <dbReference type="SAM" id="MobiDB-lite"/>
    </source>
</evidence>
<evidence type="ECO:0000256" key="5">
    <source>
        <dbReference type="ARBA" id="ARBA00023054"/>
    </source>
</evidence>
<keyword evidence="11" id="KW-1185">Reference proteome</keyword>
<dbReference type="InterPro" id="IPR027417">
    <property type="entry name" value="P-loop_NTPase"/>
</dbReference>
<dbReference type="SMART" id="SM00968">
    <property type="entry name" value="SMC_hinge"/>
    <property type="match status" value="1"/>
</dbReference>
<evidence type="ECO:0000313" key="10">
    <source>
        <dbReference type="EMBL" id="OQV19092.1"/>
    </source>
</evidence>
<evidence type="ECO:0000256" key="3">
    <source>
        <dbReference type="ARBA" id="ARBA00022741"/>
    </source>
</evidence>
<dbReference type="SUPFAM" id="SSF57997">
    <property type="entry name" value="Tropomyosin"/>
    <property type="match status" value="1"/>
</dbReference>
<dbReference type="Pfam" id="PF06470">
    <property type="entry name" value="SMC_hinge"/>
    <property type="match status" value="1"/>
</dbReference>
<feature type="coiled-coil region" evidence="7">
    <location>
        <begin position="750"/>
        <end position="848"/>
    </location>
</feature>
<reference evidence="11" key="1">
    <citation type="submission" date="2017-01" db="EMBL/GenBank/DDBJ databases">
        <title>Comparative genomics of anhydrobiosis in the tardigrade Hypsibius dujardini.</title>
        <authorList>
            <person name="Yoshida Y."/>
            <person name="Koutsovoulos G."/>
            <person name="Laetsch D."/>
            <person name="Stevens L."/>
            <person name="Kumar S."/>
            <person name="Horikawa D."/>
            <person name="Ishino K."/>
            <person name="Komine S."/>
            <person name="Tomita M."/>
            <person name="Blaxter M."/>
            <person name="Arakawa K."/>
        </authorList>
    </citation>
    <scope>NUCLEOTIDE SEQUENCE [LARGE SCALE GENOMIC DNA]</scope>
    <source>
        <strain evidence="11">Z151</strain>
    </source>
</reference>
<keyword evidence="5 7" id="KW-0175">Coiled coil</keyword>
<gene>
    <name evidence="10" type="ORF">BV898_06946</name>
</gene>
<dbReference type="GO" id="GO:0005634">
    <property type="term" value="C:nucleus"/>
    <property type="evidence" value="ECO:0007669"/>
    <property type="project" value="UniProtKB-SubCell"/>
</dbReference>